<evidence type="ECO:0000256" key="1">
    <source>
        <dbReference type="ARBA" id="ARBA00009437"/>
    </source>
</evidence>
<dbReference type="AlphaFoldDB" id="A0A1M5L9P3"/>
<feature type="domain" description="HTH lysR-type" evidence="5">
    <location>
        <begin position="21"/>
        <end position="70"/>
    </location>
</feature>
<dbReference type="PRINTS" id="PR00039">
    <property type="entry name" value="HTHLYSR"/>
</dbReference>
<dbReference type="Pfam" id="PF00126">
    <property type="entry name" value="HTH_1"/>
    <property type="match status" value="1"/>
</dbReference>
<keyword evidence="7" id="KW-1185">Reference proteome</keyword>
<dbReference type="InterPro" id="IPR058163">
    <property type="entry name" value="LysR-type_TF_proteobact-type"/>
</dbReference>
<dbReference type="STRING" id="870908.SAMN04488044_1201"/>
<dbReference type="EMBL" id="FQWM01000001">
    <property type="protein sequence ID" value="SHG61737.1"/>
    <property type="molecule type" value="Genomic_DNA"/>
</dbReference>
<evidence type="ECO:0000256" key="2">
    <source>
        <dbReference type="ARBA" id="ARBA00023015"/>
    </source>
</evidence>
<dbReference type="InterPro" id="IPR000847">
    <property type="entry name" value="LysR_HTH_N"/>
</dbReference>
<dbReference type="GO" id="GO:0043565">
    <property type="term" value="F:sequence-specific DNA binding"/>
    <property type="evidence" value="ECO:0007669"/>
    <property type="project" value="TreeGrafter"/>
</dbReference>
<gene>
    <name evidence="6" type="ORF">SAMN04488044_1201</name>
</gene>
<keyword evidence="4" id="KW-0804">Transcription</keyword>
<dbReference type="Proteomes" id="UP000184211">
    <property type="component" value="Unassembled WGS sequence"/>
</dbReference>
<dbReference type="SUPFAM" id="SSF53850">
    <property type="entry name" value="Periplasmic binding protein-like II"/>
    <property type="match status" value="1"/>
</dbReference>
<evidence type="ECO:0000313" key="6">
    <source>
        <dbReference type="EMBL" id="SHG61737.1"/>
    </source>
</evidence>
<evidence type="ECO:0000313" key="7">
    <source>
        <dbReference type="Proteomes" id="UP000184211"/>
    </source>
</evidence>
<dbReference type="InterPro" id="IPR036388">
    <property type="entry name" value="WH-like_DNA-bd_sf"/>
</dbReference>
<comment type="similarity">
    <text evidence="1">Belongs to the LysR transcriptional regulatory family.</text>
</comment>
<dbReference type="InterPro" id="IPR005119">
    <property type="entry name" value="LysR_subst-bd"/>
</dbReference>
<dbReference type="Gene3D" id="3.40.190.10">
    <property type="entry name" value="Periplasmic binding protein-like II"/>
    <property type="match status" value="2"/>
</dbReference>
<dbReference type="PROSITE" id="PS50931">
    <property type="entry name" value="HTH_LYSR"/>
    <property type="match status" value="1"/>
</dbReference>
<dbReference type="GO" id="GO:0006351">
    <property type="term" value="P:DNA-templated transcription"/>
    <property type="evidence" value="ECO:0007669"/>
    <property type="project" value="TreeGrafter"/>
</dbReference>
<evidence type="ECO:0000256" key="3">
    <source>
        <dbReference type="ARBA" id="ARBA00023125"/>
    </source>
</evidence>
<dbReference type="SUPFAM" id="SSF46785">
    <property type="entry name" value="Winged helix' DNA-binding domain"/>
    <property type="match status" value="1"/>
</dbReference>
<keyword evidence="3 6" id="KW-0238">DNA-binding</keyword>
<keyword evidence="2" id="KW-0805">Transcription regulation</keyword>
<evidence type="ECO:0000256" key="4">
    <source>
        <dbReference type="ARBA" id="ARBA00023163"/>
    </source>
</evidence>
<dbReference type="PANTHER" id="PTHR30537">
    <property type="entry name" value="HTH-TYPE TRANSCRIPTIONAL REGULATOR"/>
    <property type="match status" value="1"/>
</dbReference>
<evidence type="ECO:0000259" key="5">
    <source>
        <dbReference type="PROSITE" id="PS50931"/>
    </source>
</evidence>
<dbReference type="InterPro" id="IPR036390">
    <property type="entry name" value="WH_DNA-bd_sf"/>
</dbReference>
<dbReference type="GO" id="GO:0003700">
    <property type="term" value="F:DNA-binding transcription factor activity"/>
    <property type="evidence" value="ECO:0007669"/>
    <property type="project" value="InterPro"/>
</dbReference>
<dbReference type="RefSeq" id="WP_072791551.1">
    <property type="nucleotide sequence ID" value="NZ_FQWM01000001.1"/>
</dbReference>
<proteinExistence type="inferred from homology"/>
<reference evidence="7" key="1">
    <citation type="submission" date="2016-11" db="EMBL/GenBank/DDBJ databases">
        <authorList>
            <person name="Varghese N."/>
            <person name="Submissions S."/>
        </authorList>
    </citation>
    <scope>NUCLEOTIDE SEQUENCE [LARGE SCALE GENOMIC DNA]</scope>
    <source>
        <strain evidence="7">DSM 28223</strain>
    </source>
</reference>
<dbReference type="Gene3D" id="1.10.10.10">
    <property type="entry name" value="Winged helix-like DNA-binding domain superfamily/Winged helix DNA-binding domain"/>
    <property type="match status" value="1"/>
</dbReference>
<protein>
    <submittedName>
        <fullName evidence="6">DNA-binding transcriptional regulator, LysR family</fullName>
    </submittedName>
</protein>
<name>A0A1M5L9P3_9RHOB</name>
<sequence length="310" mass="33730">MADIRNTYTNFGRYSADLCLFLLVAQHQQLSMAAKASGLSQPRVSQRMRALEDSLGQSLFLRERRGVRLTREGRALHAALLSPLTEAAGAFAAFQNRARRNQVVILSDSAFASFLLLPEFASLTAAFEEIGISLLTAQQPDARFYPDADIMIRMAPTADVGDTDALLFRERVSAVCSPEFLDRTPGIATAQDLTGLKMIELASGTDAPWFTWDDWMRAALGSPFTARNTVAFNSYDHVISAAKSGLGLALGWEGLLKVDEPGSGLVRAVPNQIESKHGYVLSLLTERQSPASAAVFDWLKATFTMSPVPA</sequence>
<dbReference type="PANTHER" id="PTHR30537:SF26">
    <property type="entry name" value="GLYCINE CLEAVAGE SYSTEM TRANSCRIPTIONAL ACTIVATOR"/>
    <property type="match status" value="1"/>
</dbReference>
<dbReference type="Pfam" id="PF03466">
    <property type="entry name" value="LysR_substrate"/>
    <property type="match status" value="1"/>
</dbReference>
<accession>A0A1M5L9P3</accession>
<organism evidence="6 7">
    <name type="scientific">Cognatishimia maritima</name>
    <dbReference type="NCBI Taxonomy" id="870908"/>
    <lineage>
        <taxon>Bacteria</taxon>
        <taxon>Pseudomonadati</taxon>
        <taxon>Pseudomonadota</taxon>
        <taxon>Alphaproteobacteria</taxon>
        <taxon>Rhodobacterales</taxon>
        <taxon>Paracoccaceae</taxon>
        <taxon>Cognatishimia</taxon>
    </lineage>
</organism>
<dbReference type="OrthoDB" id="9804958at2"/>